<dbReference type="STRING" id="112090.W4FDZ3"/>
<keyword evidence="1" id="KW-0677">Repeat</keyword>
<feature type="region of interest" description="Disordered" evidence="3">
    <location>
        <begin position="86"/>
        <end position="114"/>
    </location>
</feature>
<dbReference type="EMBL" id="KI913261">
    <property type="protein sequence ID" value="ETV64958.1"/>
    <property type="molecule type" value="Genomic_DNA"/>
</dbReference>
<dbReference type="GeneID" id="20820250"/>
<protein>
    <submittedName>
        <fullName evidence="4">Uncharacterized protein</fullName>
    </submittedName>
</protein>
<name>W4FDZ3_APHAT</name>
<accession>W4FDZ3</accession>
<evidence type="ECO:0000256" key="1">
    <source>
        <dbReference type="ARBA" id="ARBA00022737"/>
    </source>
</evidence>
<evidence type="ECO:0000256" key="2">
    <source>
        <dbReference type="ARBA" id="ARBA00022803"/>
    </source>
</evidence>
<keyword evidence="2" id="KW-0802">TPR repeat</keyword>
<dbReference type="InterPro" id="IPR052628">
    <property type="entry name" value="CFAP70"/>
</dbReference>
<evidence type="ECO:0000256" key="3">
    <source>
        <dbReference type="SAM" id="MobiDB-lite"/>
    </source>
</evidence>
<dbReference type="PANTHER" id="PTHR44314">
    <property type="entry name" value="CILIA- AND FLAGELLA-ASSOCIATED PROTEIN 70"/>
    <property type="match status" value="1"/>
</dbReference>
<dbReference type="RefSeq" id="XP_009845582.1">
    <property type="nucleotide sequence ID" value="XM_009847280.1"/>
</dbReference>
<reference evidence="4" key="1">
    <citation type="submission" date="2013-12" db="EMBL/GenBank/DDBJ databases">
        <title>The Genome Sequence of Aphanomyces astaci APO3.</title>
        <authorList>
            <consortium name="The Broad Institute Genomics Platform"/>
            <person name="Russ C."/>
            <person name="Tyler B."/>
            <person name="van West P."/>
            <person name="Dieguez-Uribeondo J."/>
            <person name="Young S.K."/>
            <person name="Zeng Q."/>
            <person name="Gargeya S."/>
            <person name="Fitzgerald M."/>
            <person name="Abouelleil A."/>
            <person name="Alvarado L."/>
            <person name="Chapman S.B."/>
            <person name="Gainer-Dewar J."/>
            <person name="Goldberg J."/>
            <person name="Griggs A."/>
            <person name="Gujja S."/>
            <person name="Hansen M."/>
            <person name="Howarth C."/>
            <person name="Imamovic A."/>
            <person name="Ireland A."/>
            <person name="Larimer J."/>
            <person name="McCowan C."/>
            <person name="Murphy C."/>
            <person name="Pearson M."/>
            <person name="Poon T.W."/>
            <person name="Priest M."/>
            <person name="Roberts A."/>
            <person name="Saif S."/>
            <person name="Shea T."/>
            <person name="Sykes S."/>
            <person name="Wortman J."/>
            <person name="Nusbaum C."/>
            <person name="Birren B."/>
        </authorList>
    </citation>
    <scope>NUCLEOTIDE SEQUENCE [LARGE SCALE GENOMIC DNA]</scope>
    <source>
        <strain evidence="4">APO3</strain>
    </source>
</reference>
<evidence type="ECO:0000313" key="4">
    <source>
        <dbReference type="EMBL" id="ETV64958.1"/>
    </source>
</evidence>
<gene>
    <name evidence="4" type="ORF">H257_18254</name>
</gene>
<dbReference type="PANTHER" id="PTHR44314:SF1">
    <property type="entry name" value="CILIA- AND FLAGELLA-ASSOCIATED PROTEIN 70"/>
    <property type="match status" value="1"/>
</dbReference>
<dbReference type="GO" id="GO:0060271">
    <property type="term" value="P:cilium assembly"/>
    <property type="evidence" value="ECO:0007669"/>
    <property type="project" value="TreeGrafter"/>
</dbReference>
<dbReference type="GO" id="GO:0070062">
    <property type="term" value="C:extracellular exosome"/>
    <property type="evidence" value="ECO:0007669"/>
    <property type="project" value="TreeGrafter"/>
</dbReference>
<dbReference type="GO" id="GO:0003341">
    <property type="term" value="P:cilium movement"/>
    <property type="evidence" value="ECO:0007669"/>
    <property type="project" value="TreeGrafter"/>
</dbReference>
<dbReference type="GO" id="GO:0031514">
    <property type="term" value="C:motile cilium"/>
    <property type="evidence" value="ECO:0007669"/>
    <property type="project" value="TreeGrafter"/>
</dbReference>
<feature type="compositionally biased region" description="Basic and acidic residues" evidence="3">
    <location>
        <begin position="102"/>
        <end position="114"/>
    </location>
</feature>
<dbReference type="AlphaFoldDB" id="W4FDZ3"/>
<dbReference type="OrthoDB" id="10262375at2759"/>
<sequence length="114" mass="12523">MVGVVSVRQDDWGGAEMALTEANVLDRTYADVWGVPCAPTPPRLREAEQALEQALRCDLANTTLLRELSNGFVAVDKLEVAESLLREQHGRPRNVAGSQQGADKEQHHHRVDGP</sequence>
<proteinExistence type="predicted"/>
<dbReference type="VEuPathDB" id="FungiDB:H257_18254"/>
<organism evidence="4">
    <name type="scientific">Aphanomyces astaci</name>
    <name type="common">Crayfish plague agent</name>
    <dbReference type="NCBI Taxonomy" id="112090"/>
    <lineage>
        <taxon>Eukaryota</taxon>
        <taxon>Sar</taxon>
        <taxon>Stramenopiles</taxon>
        <taxon>Oomycota</taxon>
        <taxon>Saprolegniomycetes</taxon>
        <taxon>Saprolegniales</taxon>
        <taxon>Verrucalvaceae</taxon>
        <taxon>Aphanomyces</taxon>
    </lineage>
</organism>